<name>A0A6C0JE92_9ZZZZ</name>
<reference evidence="1" key="1">
    <citation type="journal article" date="2020" name="Nature">
        <title>Giant virus diversity and host interactions through global metagenomics.</title>
        <authorList>
            <person name="Schulz F."/>
            <person name="Roux S."/>
            <person name="Paez-Espino D."/>
            <person name="Jungbluth S."/>
            <person name="Walsh D.A."/>
            <person name="Denef V.J."/>
            <person name="McMahon K.D."/>
            <person name="Konstantinidis K.T."/>
            <person name="Eloe-Fadrosh E.A."/>
            <person name="Kyrpides N.C."/>
            <person name="Woyke T."/>
        </authorList>
    </citation>
    <scope>NUCLEOTIDE SEQUENCE</scope>
    <source>
        <strain evidence="1">GVMAG-M-3300027206-1</strain>
    </source>
</reference>
<sequence length="214" mass="21659">MATHTLNFPGANLNASDVTVDRAIIVDATIGDIISPVTASSVVSLTDLTEATSSTTGALKVSGGVGIGKRAYISSGLITNTNGVAKKTYSKTGTITTGTTPGIAIVFSNHAFSARITAQLIESDEEISSLFIDVTGGKRGGSASALNIAKGQLSICGDTTSNPWSTTVGVTTTTVTITPSTNLDGTGHYNIFVEYVSAETSGSLVSIGGINTGY</sequence>
<protein>
    <submittedName>
        <fullName evidence="1">Uncharacterized protein</fullName>
    </submittedName>
</protein>
<proteinExistence type="predicted"/>
<dbReference type="EMBL" id="MN740385">
    <property type="protein sequence ID" value="QHU03723.1"/>
    <property type="molecule type" value="Genomic_DNA"/>
</dbReference>
<evidence type="ECO:0000313" key="1">
    <source>
        <dbReference type="EMBL" id="QHU03723.1"/>
    </source>
</evidence>
<accession>A0A6C0JE92</accession>
<dbReference type="AlphaFoldDB" id="A0A6C0JE92"/>
<organism evidence="1">
    <name type="scientific">viral metagenome</name>
    <dbReference type="NCBI Taxonomy" id="1070528"/>
    <lineage>
        <taxon>unclassified sequences</taxon>
        <taxon>metagenomes</taxon>
        <taxon>organismal metagenomes</taxon>
    </lineage>
</organism>